<sequence length="76" mass="8066">MSTSLRLTALEMAPCDVWFKSSHSGDNGAGGCVSVAALADHVGVRDSKHQNGPAFVTPTTAWSSFIREVKTGRWSS</sequence>
<dbReference type="Proteomes" id="UP001552479">
    <property type="component" value="Unassembled WGS sequence"/>
</dbReference>
<comment type="caution">
    <text evidence="2">The sequence shown here is derived from an EMBL/GenBank/DDBJ whole genome shotgun (WGS) entry which is preliminary data.</text>
</comment>
<proteinExistence type="predicted"/>
<protein>
    <submittedName>
        <fullName evidence="2">DUF397 domain-containing protein</fullName>
    </submittedName>
</protein>
<evidence type="ECO:0000313" key="2">
    <source>
        <dbReference type="EMBL" id="MEV4922176.1"/>
    </source>
</evidence>
<dbReference type="InterPro" id="IPR007278">
    <property type="entry name" value="DUF397"/>
</dbReference>
<evidence type="ECO:0000259" key="1">
    <source>
        <dbReference type="Pfam" id="PF04149"/>
    </source>
</evidence>
<dbReference type="Pfam" id="PF04149">
    <property type="entry name" value="DUF397"/>
    <property type="match status" value="1"/>
</dbReference>
<dbReference type="RefSeq" id="WP_366086856.1">
    <property type="nucleotide sequence ID" value="NZ_JBFASG010000003.1"/>
</dbReference>
<accession>A0ABV3INT6</accession>
<evidence type="ECO:0000313" key="3">
    <source>
        <dbReference type="Proteomes" id="UP001552479"/>
    </source>
</evidence>
<dbReference type="EMBL" id="JBFASG010000003">
    <property type="protein sequence ID" value="MEV4922176.1"/>
    <property type="molecule type" value="Genomic_DNA"/>
</dbReference>
<organism evidence="2 3">
    <name type="scientific">Streptomyces roseoverticillatus</name>
    <dbReference type="NCBI Taxonomy" id="66429"/>
    <lineage>
        <taxon>Bacteria</taxon>
        <taxon>Bacillati</taxon>
        <taxon>Actinomycetota</taxon>
        <taxon>Actinomycetes</taxon>
        <taxon>Kitasatosporales</taxon>
        <taxon>Streptomycetaceae</taxon>
        <taxon>Streptomyces</taxon>
    </lineage>
</organism>
<reference evidence="2 3" key="1">
    <citation type="submission" date="2024-06" db="EMBL/GenBank/DDBJ databases">
        <title>The Natural Products Discovery Center: Release of the First 8490 Sequenced Strains for Exploring Actinobacteria Biosynthetic Diversity.</title>
        <authorList>
            <person name="Kalkreuter E."/>
            <person name="Kautsar S.A."/>
            <person name="Yang D."/>
            <person name="Bader C.D."/>
            <person name="Teijaro C.N."/>
            <person name="Fluegel L."/>
            <person name="Davis C.M."/>
            <person name="Simpson J.R."/>
            <person name="Lauterbach L."/>
            <person name="Steele A.D."/>
            <person name="Gui C."/>
            <person name="Meng S."/>
            <person name="Li G."/>
            <person name="Viehrig K."/>
            <person name="Ye F."/>
            <person name="Su P."/>
            <person name="Kiefer A.F."/>
            <person name="Nichols A."/>
            <person name="Cepeda A.J."/>
            <person name="Yan W."/>
            <person name="Fan B."/>
            <person name="Jiang Y."/>
            <person name="Adhikari A."/>
            <person name="Zheng C.-J."/>
            <person name="Schuster L."/>
            <person name="Cowan T.M."/>
            <person name="Smanski M.J."/>
            <person name="Chevrette M.G."/>
            <person name="De Carvalho L.P.S."/>
            <person name="Shen B."/>
        </authorList>
    </citation>
    <scope>NUCLEOTIDE SEQUENCE [LARGE SCALE GENOMIC DNA]</scope>
    <source>
        <strain evidence="2 3">NPDC053791</strain>
    </source>
</reference>
<keyword evidence="3" id="KW-1185">Reference proteome</keyword>
<feature type="domain" description="DUF397" evidence="1">
    <location>
        <begin position="17"/>
        <end position="70"/>
    </location>
</feature>
<gene>
    <name evidence="2" type="ORF">AB0L03_04900</name>
</gene>
<name>A0ABV3INT6_9ACTN</name>